<dbReference type="PROSITE" id="PS00610">
    <property type="entry name" value="NA_NEUROTRAN_SYMP_1"/>
    <property type="match status" value="1"/>
</dbReference>
<keyword evidence="3 6" id="KW-0812">Transmembrane</keyword>
<protein>
    <recommendedName>
        <fullName evidence="6">Transporter</fullName>
    </recommendedName>
</protein>
<dbReference type="CDD" id="cd10336">
    <property type="entry name" value="SLC6sbd_Tyt1-Like"/>
    <property type="match status" value="1"/>
</dbReference>
<evidence type="ECO:0000256" key="7">
    <source>
        <dbReference type="SAM" id="Phobius"/>
    </source>
</evidence>
<dbReference type="PANTHER" id="PTHR42948">
    <property type="entry name" value="TRANSPORTER"/>
    <property type="match status" value="1"/>
</dbReference>
<feature type="transmembrane region" description="Helical" evidence="7">
    <location>
        <begin position="388"/>
        <end position="410"/>
    </location>
</feature>
<feature type="transmembrane region" description="Helical" evidence="7">
    <location>
        <begin position="345"/>
        <end position="368"/>
    </location>
</feature>
<dbReference type="GO" id="GO:0016020">
    <property type="term" value="C:membrane"/>
    <property type="evidence" value="ECO:0007669"/>
    <property type="project" value="UniProtKB-SubCell"/>
</dbReference>
<dbReference type="PROSITE" id="PS50267">
    <property type="entry name" value="NA_NEUROTRAN_SYMP_3"/>
    <property type="match status" value="1"/>
</dbReference>
<dbReference type="Pfam" id="PF00209">
    <property type="entry name" value="SNF"/>
    <property type="match status" value="2"/>
</dbReference>
<comment type="similarity">
    <text evidence="6">Belongs to the sodium:neurotransmitter symporter (SNF) (TC 2.A.22) family.</text>
</comment>
<dbReference type="STRING" id="1195246.AGRI_03544"/>
<gene>
    <name evidence="8" type="ORF">AGRI_03544</name>
</gene>
<dbReference type="InterPro" id="IPR047218">
    <property type="entry name" value="YocR/YhdH-like"/>
</dbReference>
<proteinExistence type="inferred from homology"/>
<dbReference type="GO" id="GO:0015293">
    <property type="term" value="F:symporter activity"/>
    <property type="evidence" value="ECO:0007669"/>
    <property type="project" value="UniProtKB-KW"/>
</dbReference>
<feature type="transmembrane region" description="Helical" evidence="7">
    <location>
        <begin position="431"/>
        <end position="455"/>
    </location>
</feature>
<evidence type="ECO:0000256" key="5">
    <source>
        <dbReference type="ARBA" id="ARBA00023136"/>
    </source>
</evidence>
<feature type="transmembrane region" description="Helical" evidence="7">
    <location>
        <begin position="308"/>
        <end position="333"/>
    </location>
</feature>
<evidence type="ECO:0000256" key="1">
    <source>
        <dbReference type="ARBA" id="ARBA00004141"/>
    </source>
</evidence>
<keyword evidence="9" id="KW-1185">Reference proteome</keyword>
<dbReference type="InterPro" id="IPR000175">
    <property type="entry name" value="Na/ntran_symport"/>
</dbReference>
<accession>I9DUU4</accession>
<dbReference type="NCBIfam" id="NF037979">
    <property type="entry name" value="Na_transp"/>
    <property type="match status" value="1"/>
</dbReference>
<keyword evidence="5 7" id="KW-0472">Membrane</keyword>
<dbReference type="InterPro" id="IPR037272">
    <property type="entry name" value="SNS_sf"/>
</dbReference>
<evidence type="ECO:0000313" key="9">
    <source>
        <dbReference type="Proteomes" id="UP000035062"/>
    </source>
</evidence>
<keyword evidence="4 7" id="KW-1133">Transmembrane helix</keyword>
<dbReference type="Proteomes" id="UP000035062">
    <property type="component" value="Unassembled WGS sequence"/>
</dbReference>
<feature type="transmembrane region" description="Helical" evidence="7">
    <location>
        <begin position="253"/>
        <end position="275"/>
    </location>
</feature>
<feature type="transmembrane region" description="Helical" evidence="7">
    <location>
        <begin position="137"/>
        <end position="161"/>
    </location>
</feature>
<comment type="subcellular location">
    <subcellularLocation>
        <location evidence="1">Membrane</location>
        <topology evidence="1">Multi-pass membrane protein</topology>
    </subcellularLocation>
</comment>
<sequence length="461" mass="49603">MHGLWSSRLAFILAATGAAVGLGNIWKFPYIMGQNGGGAFVLVYLLCILLIGIPVMMSEVLIGRRGRQSPGLSVKTLALEANGSTRWQLAGWSGLVASYLILSFYAVIAGWALYYVFKTASGDFVGMPAAEVGAEFGSFISNPLLLIGFSTVILAATVYVVGRGVHKGLEQAVNYLMPALFVLLLVMALYSGFNGDFAQAAEFMFKPDFSKLTVNGVLLALGHAFFSLSLASGAMMIYGAYLPTNVSIGKTTILIALCDTAVALLAGLAIFPLVFGYGLTPAEGPGLIFVTLPIAFGSMPFGTLFGTLFFVMLVFAAFTSTIAMIESTVAWLVETKGLKRYQATIATGLSLWLLGLLTVFSFAGASWASLDWTILGKPISNFFELKDYLTSAIMLPVGGLFIAIFVGWVMTEKATREELATTPFAYQIWRLAIRWLTPVAVIIVFLNLIGVLDWFRSLTNQ</sequence>
<comment type="caution">
    <text evidence="8">The sequence shown here is derived from an EMBL/GenBank/DDBJ whole genome shotgun (WGS) entry which is preliminary data.</text>
</comment>
<keyword evidence="6" id="KW-0769">Symport</keyword>
<dbReference type="EMBL" id="AKKU01000009">
    <property type="protein sequence ID" value="EIW89935.1"/>
    <property type="molecule type" value="Genomic_DNA"/>
</dbReference>
<feature type="transmembrane region" description="Helical" evidence="7">
    <location>
        <begin position="37"/>
        <end position="57"/>
    </location>
</feature>
<feature type="transmembrane region" description="Helical" evidence="7">
    <location>
        <begin position="96"/>
        <end position="117"/>
    </location>
</feature>
<feature type="transmembrane region" description="Helical" evidence="7">
    <location>
        <begin position="213"/>
        <end position="241"/>
    </location>
</feature>
<evidence type="ECO:0000256" key="2">
    <source>
        <dbReference type="ARBA" id="ARBA00022448"/>
    </source>
</evidence>
<dbReference type="AlphaFoldDB" id="I9DUU4"/>
<dbReference type="SUPFAM" id="SSF161070">
    <property type="entry name" value="SNF-like"/>
    <property type="match status" value="1"/>
</dbReference>
<organism evidence="8 9">
    <name type="scientific">Alishewanella agri BL06</name>
    <dbReference type="NCBI Taxonomy" id="1195246"/>
    <lineage>
        <taxon>Bacteria</taxon>
        <taxon>Pseudomonadati</taxon>
        <taxon>Pseudomonadota</taxon>
        <taxon>Gammaproteobacteria</taxon>
        <taxon>Alteromonadales</taxon>
        <taxon>Alteromonadaceae</taxon>
        <taxon>Alishewanella</taxon>
    </lineage>
</organism>
<name>I9DUU4_9ALTE</name>
<evidence type="ECO:0000256" key="6">
    <source>
        <dbReference type="RuleBase" id="RU003732"/>
    </source>
</evidence>
<evidence type="ECO:0000256" key="3">
    <source>
        <dbReference type="ARBA" id="ARBA00022692"/>
    </source>
</evidence>
<keyword evidence="2 6" id="KW-0813">Transport</keyword>
<evidence type="ECO:0000313" key="8">
    <source>
        <dbReference type="EMBL" id="EIW89935.1"/>
    </source>
</evidence>
<dbReference type="eggNOG" id="COG0733">
    <property type="taxonomic scope" value="Bacteria"/>
</dbReference>
<dbReference type="PANTHER" id="PTHR42948:SF1">
    <property type="entry name" value="TRANSPORTER"/>
    <property type="match status" value="1"/>
</dbReference>
<dbReference type="PATRIC" id="fig|1195246.3.peg.691"/>
<reference evidence="8 9" key="1">
    <citation type="journal article" date="2012" name="J. Bacteriol.">
        <title>Genome Sequence of Pectin-Degrading Alishewanella agri, Isolated from Landfill Soil.</title>
        <authorList>
            <person name="Kim J."/>
            <person name="Jung J."/>
            <person name="Sung J.S."/>
            <person name="Chun J."/>
            <person name="Park W."/>
        </authorList>
    </citation>
    <scope>NUCLEOTIDE SEQUENCE [LARGE SCALE GENOMIC DNA]</scope>
    <source>
        <strain evidence="8 9">BL06</strain>
    </source>
</reference>
<feature type="transmembrane region" description="Helical" evidence="7">
    <location>
        <begin position="173"/>
        <end position="193"/>
    </location>
</feature>
<evidence type="ECO:0000256" key="4">
    <source>
        <dbReference type="ARBA" id="ARBA00022989"/>
    </source>
</evidence>
<dbReference type="PRINTS" id="PR00176">
    <property type="entry name" value="NANEUSMPORT"/>
</dbReference>